<accession>A0A7G9YJ55</accession>
<reference evidence="3" key="1">
    <citation type="submission" date="2020-06" db="EMBL/GenBank/DDBJ databases">
        <title>Unique genomic features of the anaerobic methanotrophic archaea.</title>
        <authorList>
            <person name="Chadwick G.L."/>
            <person name="Skennerton C.T."/>
            <person name="Laso-Perez R."/>
            <person name="Leu A.O."/>
            <person name="Speth D.R."/>
            <person name="Yu H."/>
            <person name="Morgan-Lang C."/>
            <person name="Hatzenpichler R."/>
            <person name="Goudeau D."/>
            <person name="Malmstrom R."/>
            <person name="Brazelton W.J."/>
            <person name="Woyke T."/>
            <person name="Hallam S.J."/>
            <person name="Tyson G.W."/>
            <person name="Wegener G."/>
            <person name="Boetius A."/>
            <person name="Orphan V."/>
        </authorList>
    </citation>
    <scope>NUCLEOTIDE SEQUENCE</scope>
</reference>
<dbReference type="PANTHER" id="PTHR33295:SF19">
    <property type="entry name" value="ARCHAEAL ATPASE"/>
    <property type="match status" value="1"/>
</dbReference>
<evidence type="ECO:0000259" key="2">
    <source>
        <dbReference type="Pfam" id="PF13635"/>
    </source>
</evidence>
<dbReference type="Pfam" id="PF13173">
    <property type="entry name" value="AAA_14"/>
    <property type="match status" value="1"/>
</dbReference>
<dbReference type="AlphaFoldDB" id="A0A7G9YJ55"/>
<dbReference type="SUPFAM" id="SSF52540">
    <property type="entry name" value="P-loop containing nucleoside triphosphate hydrolases"/>
    <property type="match status" value="1"/>
</dbReference>
<dbReference type="Pfam" id="PF13635">
    <property type="entry name" value="DUF4143"/>
    <property type="match status" value="1"/>
</dbReference>
<dbReference type="InterPro" id="IPR041682">
    <property type="entry name" value="AAA_14"/>
</dbReference>
<dbReference type="InterPro" id="IPR025420">
    <property type="entry name" value="DUF4143"/>
</dbReference>
<evidence type="ECO:0000259" key="1">
    <source>
        <dbReference type="Pfam" id="PF13173"/>
    </source>
</evidence>
<sequence length="428" mass="50086">MEKEKIIEILDEWNFWSHTPDCGILREWYLQQFEDMMATKQIVVITGVRRSGKSTLMKQHIKKMIDRGEDRRNFLYFNFEEPKFIDELSVKFLIDAFDAYLEIVQPTDTPNIFLDEIQHIEGWERFVRALHEKESANIFVSGSSAKLLSKELGTALTGRHVDIHVFPLSFREFLKFNDLKLETKLDIVTNKLKIRQMMRKYLSSGGFPLVVLLDGKTDILREYFNDVIIRDIAERHKVTKIDKLRSLAKYYLTNVGAPASFRKIANFTGISPNSAERYSNHLSDAYMIFFVKKFSYSLKEQEVNPRKVYAIDQGLRNTVSFKFSEDLGKLYENTVFLKLYRSEGDVYYYNGKNECDFLVMKGEDVTQAIQVCYSLTEQNKKREVAGLLEAMDEFGLSEGTIITDDVEDVEEHDDKRIRYVGLWKWLLD</sequence>
<organism evidence="3">
    <name type="scientific">Candidatus Methanogaster sp. ANME-2c ERB4</name>
    <dbReference type="NCBI Taxonomy" id="2759911"/>
    <lineage>
        <taxon>Archaea</taxon>
        <taxon>Methanobacteriati</taxon>
        <taxon>Methanobacteriota</taxon>
        <taxon>Stenosarchaea group</taxon>
        <taxon>Methanomicrobia</taxon>
        <taxon>Methanosarcinales</taxon>
        <taxon>ANME-2 cluster</taxon>
        <taxon>Candidatus Methanogasteraceae</taxon>
        <taxon>Candidatus Methanogaster</taxon>
    </lineage>
</organism>
<dbReference type="InterPro" id="IPR027417">
    <property type="entry name" value="P-loop_NTPase"/>
</dbReference>
<evidence type="ECO:0008006" key="4">
    <source>
        <dbReference type="Google" id="ProtNLM"/>
    </source>
</evidence>
<feature type="domain" description="AAA" evidence="1">
    <location>
        <begin position="40"/>
        <end position="174"/>
    </location>
</feature>
<dbReference type="EMBL" id="MT631293">
    <property type="protein sequence ID" value="QNO48039.1"/>
    <property type="molecule type" value="Genomic_DNA"/>
</dbReference>
<name>A0A7G9YJ55_9EURY</name>
<evidence type="ECO:0000313" key="3">
    <source>
        <dbReference type="EMBL" id="QNO48039.1"/>
    </source>
</evidence>
<gene>
    <name evidence="3" type="ORF">LNJNAIJJ_00001</name>
</gene>
<feature type="domain" description="DUF4143" evidence="2">
    <location>
        <begin position="230"/>
        <end position="374"/>
    </location>
</feature>
<dbReference type="PANTHER" id="PTHR33295">
    <property type="entry name" value="ATPASE"/>
    <property type="match status" value="1"/>
</dbReference>
<protein>
    <recommendedName>
        <fullName evidence="4">AAA+ ATPase domain-containing protein</fullName>
    </recommendedName>
</protein>
<proteinExistence type="predicted"/>
<dbReference type="Gene3D" id="3.40.50.300">
    <property type="entry name" value="P-loop containing nucleotide triphosphate hydrolases"/>
    <property type="match status" value="1"/>
</dbReference>